<accession>A0A2I2KNU2</accession>
<proteinExistence type="predicted"/>
<keyword evidence="2" id="KW-1185">Reference proteome</keyword>
<organism evidence="1 2">
    <name type="scientific">Frankia canadensis</name>
    <dbReference type="NCBI Taxonomy" id="1836972"/>
    <lineage>
        <taxon>Bacteria</taxon>
        <taxon>Bacillati</taxon>
        <taxon>Actinomycetota</taxon>
        <taxon>Actinomycetes</taxon>
        <taxon>Frankiales</taxon>
        <taxon>Frankiaceae</taxon>
        <taxon>Frankia</taxon>
    </lineage>
</organism>
<dbReference type="AlphaFoldDB" id="A0A2I2KNU2"/>
<dbReference type="PROSITE" id="PS50096">
    <property type="entry name" value="IQ"/>
    <property type="match status" value="1"/>
</dbReference>
<dbReference type="Proteomes" id="UP000234331">
    <property type="component" value="Unassembled WGS sequence"/>
</dbReference>
<gene>
    <name evidence="1" type="ORF">FRACA_1810006</name>
</gene>
<evidence type="ECO:0000313" key="1">
    <source>
        <dbReference type="EMBL" id="SNQ47309.1"/>
    </source>
</evidence>
<sequence length="45" mass="4648">MAPAADLSVVGLFSSRQLAVDGGPAEVLRSARRLSTSGRGHAARR</sequence>
<protein>
    <submittedName>
        <fullName evidence="1">Uncharacterized protein</fullName>
    </submittedName>
</protein>
<dbReference type="EMBL" id="FZMO01000092">
    <property type="protein sequence ID" value="SNQ47309.1"/>
    <property type="molecule type" value="Genomic_DNA"/>
</dbReference>
<evidence type="ECO:0000313" key="2">
    <source>
        <dbReference type="Proteomes" id="UP000234331"/>
    </source>
</evidence>
<reference evidence="1 2" key="1">
    <citation type="submission" date="2017-06" db="EMBL/GenBank/DDBJ databases">
        <authorList>
            <person name="Kim H.J."/>
            <person name="Triplett B.A."/>
        </authorList>
    </citation>
    <scope>NUCLEOTIDE SEQUENCE [LARGE SCALE GENOMIC DNA]</scope>
    <source>
        <strain evidence="1">FRACA_ARgP5</strain>
    </source>
</reference>
<name>A0A2I2KNU2_9ACTN</name>